<dbReference type="SUPFAM" id="SSF64268">
    <property type="entry name" value="PX domain"/>
    <property type="match status" value="1"/>
</dbReference>
<organism>
    <name type="scientific">Ixodes scapularis</name>
    <name type="common">Black-legged tick</name>
    <name type="synonym">Deer tick</name>
    <dbReference type="NCBI Taxonomy" id="6945"/>
    <lineage>
        <taxon>Eukaryota</taxon>
        <taxon>Metazoa</taxon>
        <taxon>Ecdysozoa</taxon>
        <taxon>Arthropoda</taxon>
        <taxon>Chelicerata</taxon>
        <taxon>Arachnida</taxon>
        <taxon>Acari</taxon>
        <taxon>Parasitiformes</taxon>
        <taxon>Ixodida</taxon>
        <taxon>Ixodoidea</taxon>
        <taxon>Ixodidae</taxon>
        <taxon>Ixodinae</taxon>
        <taxon>Ixodes</taxon>
    </lineage>
</organism>
<reference evidence="6" key="2">
    <citation type="submission" date="2020-05" db="UniProtKB">
        <authorList>
            <consortium name="EnsemblMetazoa"/>
        </authorList>
    </citation>
    <scope>IDENTIFICATION</scope>
    <source>
        <strain evidence="6">wikel</strain>
    </source>
</reference>
<evidence type="ECO:0000259" key="4">
    <source>
        <dbReference type="PROSITE" id="PS50195"/>
    </source>
</evidence>
<dbReference type="EMBL" id="ABJB010960832">
    <property type="status" value="NOT_ANNOTATED_CDS"/>
    <property type="molecule type" value="Genomic_DNA"/>
</dbReference>
<evidence type="ECO:0000313" key="7">
    <source>
        <dbReference type="Proteomes" id="UP000001555"/>
    </source>
</evidence>
<dbReference type="Gene3D" id="3.80.10.10">
    <property type="entry name" value="Ribonuclease Inhibitor"/>
    <property type="match status" value="1"/>
</dbReference>
<dbReference type="PaxDb" id="6945-B7PIY6"/>
<reference evidence="5 7" key="1">
    <citation type="submission" date="2008-03" db="EMBL/GenBank/DDBJ databases">
        <title>Annotation of Ixodes scapularis.</title>
        <authorList>
            <consortium name="Ixodes scapularis Genome Project Consortium"/>
            <person name="Caler E."/>
            <person name="Hannick L.I."/>
            <person name="Bidwell S."/>
            <person name="Joardar V."/>
            <person name="Thiagarajan M."/>
            <person name="Amedeo P."/>
            <person name="Galinsky K.J."/>
            <person name="Schobel S."/>
            <person name="Inman J."/>
            <person name="Hostetler J."/>
            <person name="Miller J."/>
            <person name="Hammond M."/>
            <person name="Megy K."/>
            <person name="Lawson D."/>
            <person name="Kodira C."/>
            <person name="Sutton G."/>
            <person name="Meyer J."/>
            <person name="Hill C.A."/>
            <person name="Birren B."/>
            <person name="Nene V."/>
            <person name="Collins F."/>
            <person name="Alarcon-Chaidez F."/>
            <person name="Wikel S."/>
            <person name="Strausberg R."/>
        </authorList>
    </citation>
    <scope>NUCLEOTIDE SEQUENCE [LARGE SCALE GENOMIC DNA]</scope>
    <source>
        <strain evidence="7">Wikel</strain>
        <strain evidence="5">Wikel colony</strain>
    </source>
</reference>
<dbReference type="PROSITE" id="PS51450">
    <property type="entry name" value="LRR"/>
    <property type="match status" value="4"/>
</dbReference>
<dbReference type="InterPro" id="IPR032675">
    <property type="entry name" value="LRR_dom_sf"/>
</dbReference>
<dbReference type="SUPFAM" id="SSF52075">
    <property type="entry name" value="Outer arm dynein light chain 1"/>
    <property type="match status" value="1"/>
</dbReference>
<keyword evidence="1" id="KW-0433">Leucine-rich repeat</keyword>
<dbReference type="FunCoup" id="B7PIY6">
    <property type="interactions" value="39"/>
</dbReference>
<gene>
    <name evidence="5" type="ORF">IscW_ISCW017885</name>
</gene>
<accession>B7PIY6</accession>
<evidence type="ECO:0000313" key="6">
    <source>
        <dbReference type="EnsemblMetazoa" id="ISCW017885-PA"/>
    </source>
</evidence>
<dbReference type="PROSITE" id="PS50195">
    <property type="entry name" value="PX"/>
    <property type="match status" value="1"/>
</dbReference>
<dbReference type="OrthoDB" id="430293at2759"/>
<dbReference type="Gene3D" id="3.30.1520.10">
    <property type="entry name" value="Phox-like domain"/>
    <property type="match status" value="1"/>
</dbReference>
<dbReference type="InterPro" id="IPR003591">
    <property type="entry name" value="Leu-rich_rpt_typical-subtyp"/>
</dbReference>
<dbReference type="FunFam" id="3.30.1520.10:FF:000135">
    <property type="entry name" value="Putative nischarin modulator of integrin alpha5 subunit action"/>
    <property type="match status" value="1"/>
</dbReference>
<dbReference type="InterPro" id="IPR001611">
    <property type="entry name" value="Leu-rich_rpt"/>
</dbReference>
<dbReference type="GO" id="GO:0035091">
    <property type="term" value="F:phosphatidylinositol binding"/>
    <property type="evidence" value="ECO:0007669"/>
    <property type="project" value="InterPro"/>
</dbReference>
<dbReference type="InterPro" id="IPR025875">
    <property type="entry name" value="Leu-rich_rpt_4"/>
</dbReference>
<dbReference type="EnsemblMetazoa" id="ISCW017885-RA">
    <property type="protein sequence ID" value="ISCW017885-PA"/>
    <property type="gene ID" value="ISCW017885"/>
</dbReference>
<feature type="domain" description="PX" evidence="4">
    <location>
        <begin position="9"/>
        <end position="139"/>
    </location>
</feature>
<dbReference type="EMBL" id="DS722680">
    <property type="protein sequence ID" value="EEC06558.1"/>
    <property type="molecule type" value="Genomic_DNA"/>
</dbReference>
<keyword evidence="2" id="KW-0677">Repeat</keyword>
<dbReference type="FunFam" id="3.80.10.10:FF:000468">
    <property type="entry name" value="nischarin isoform X2"/>
    <property type="match status" value="1"/>
</dbReference>
<dbReference type="Pfam" id="PF00787">
    <property type="entry name" value="PX"/>
    <property type="match status" value="1"/>
</dbReference>
<evidence type="ECO:0007829" key="8">
    <source>
        <dbReference type="PeptideAtlas" id="B7PIY6"/>
    </source>
</evidence>
<dbReference type="EMBL" id="ABJB011063143">
    <property type="status" value="NOT_ANNOTATED_CDS"/>
    <property type="molecule type" value="Genomic_DNA"/>
</dbReference>
<keyword evidence="8" id="KW-1267">Proteomics identification</keyword>
<evidence type="ECO:0000256" key="1">
    <source>
        <dbReference type="ARBA" id="ARBA00022614"/>
    </source>
</evidence>
<dbReference type="EMBL" id="ABJB010687929">
    <property type="status" value="NOT_ANNOTATED_CDS"/>
    <property type="molecule type" value="Genomic_DNA"/>
</dbReference>
<dbReference type="VEuPathDB" id="VectorBase:ISCW017885"/>
<dbReference type="SMART" id="SM00365">
    <property type="entry name" value="LRR_SD22"/>
    <property type="match status" value="3"/>
</dbReference>
<keyword evidence="7" id="KW-1185">Reference proteome</keyword>
<dbReference type="SMART" id="SM00369">
    <property type="entry name" value="LRR_TYP"/>
    <property type="match status" value="4"/>
</dbReference>
<dbReference type="SMART" id="SM00312">
    <property type="entry name" value="PX"/>
    <property type="match status" value="1"/>
</dbReference>
<dbReference type="InterPro" id="IPR036871">
    <property type="entry name" value="PX_dom_sf"/>
</dbReference>
<dbReference type="InParanoid" id="B7PIY6"/>
<proteinExistence type="evidence at protein level"/>
<dbReference type="Pfam" id="PF12799">
    <property type="entry name" value="LRR_4"/>
    <property type="match status" value="1"/>
</dbReference>
<dbReference type="CDD" id="cd06875">
    <property type="entry name" value="PX_IRAS"/>
    <property type="match status" value="1"/>
</dbReference>
<dbReference type="InterPro" id="IPR001683">
    <property type="entry name" value="PX_dom"/>
</dbReference>
<protein>
    <recommendedName>
        <fullName evidence="4">PX domain-containing protein</fullName>
    </recommendedName>
</protein>
<dbReference type="Proteomes" id="UP000001555">
    <property type="component" value="Unassembled WGS sequence"/>
</dbReference>
<dbReference type="VEuPathDB" id="VectorBase:ISCP_037031"/>
<sequence length="824" mass="91117">MALYRPVQSWMKASEAVKIIGTEHGEGFTVYIIQVSVAPYRWTAKHRYSDFKDLHDKLTASYHVDKALLPPKKLFGNQSEAFVQQRQAELEHYLQTLVHQFSAGLPLSLAHFLDFPKYEVRTIVDDLAERLFREGEEILSKDSRFSTTPLVLHSITERLKLAEPTCLSGDKKRDLAHVLDFVSQLRNLEVTGGMAHVGSSNICTNVLVYDLSPFKALESLQITNCEVRGRLVGLDGVRATLRVLKVEGGLPDLGSLLLGGERLVWDASGKTPQGPLWARLEQAHFGHNAIERIDPVVRLLPCVKTLDLSHNGIAELENLESLPCLSDLDLSHNRIEQLGALHTKLGNIRCLHLAGNRVESLAGLSRLYSLVELDLSHNRVSLVSELGHLGSLPCLEALDLSHNPVTQVADYRPHALLAFGPRVTEVVLDHQKATQKELDTLAVLRALRVAKEGRIPRIASNAPWLTCPEEGTVGRAGQEGQLHEFRQQVAALRTIGGSDWLRLLNRLQHDKPHEHITLDMPQSLAFGSQEGNLREATNPEPECGQTEGSPELALPDWLSSVTLRNLPFREHLQTLGRGDVPEWTSWCLQLSRDGSQMVTCALKNRAGLSLLHPTANLERDAVPTLDVAATVAPSSMVALLVGPRHSYLELKVGSETGVESWVLLPPSAVETTELMRKFASTLGLQAEQKYAPGEMERCATERAGGDARFGERVLLRDGRKGAVNFVVVVPPYVVTVEDSVFYPSRPFAVRRVWDARQSVVDVRLTDDCGAGRGLERTDLGSCGHGIELRLERDAEFTARFLTRDSRSLFLEAFLASRNSSSAAP</sequence>
<name>B7PIY6_IXOSC</name>
<dbReference type="GO" id="GO:0005178">
    <property type="term" value="F:integrin binding"/>
    <property type="evidence" value="ECO:0007669"/>
    <property type="project" value="InterPro"/>
</dbReference>
<feature type="region of interest" description="Disordered" evidence="3">
    <location>
        <begin position="532"/>
        <end position="551"/>
    </location>
</feature>
<dbReference type="GO" id="GO:0005737">
    <property type="term" value="C:cytoplasm"/>
    <property type="evidence" value="ECO:0000318"/>
    <property type="project" value="GO_Central"/>
</dbReference>
<dbReference type="AlphaFoldDB" id="B7PIY6"/>
<dbReference type="STRING" id="6945.B7PIY6"/>
<dbReference type="InterPro" id="IPR037904">
    <property type="entry name" value="Nischarin_PX"/>
</dbReference>
<evidence type="ECO:0000313" key="5">
    <source>
        <dbReference type="EMBL" id="EEC06558.1"/>
    </source>
</evidence>
<dbReference type="HOGENOM" id="CLU_343649_0_0_1"/>
<dbReference type="PANTHER" id="PTHR15454:SF35">
    <property type="entry name" value="NISCHARIN"/>
    <property type="match status" value="1"/>
</dbReference>
<dbReference type="VEuPathDB" id="VectorBase:ISCI017885"/>
<evidence type="ECO:0000256" key="3">
    <source>
        <dbReference type="SAM" id="MobiDB-lite"/>
    </source>
</evidence>
<dbReference type="PANTHER" id="PTHR15454">
    <property type="entry name" value="NISCHARIN RELATED"/>
    <property type="match status" value="1"/>
</dbReference>
<evidence type="ECO:0000256" key="2">
    <source>
        <dbReference type="ARBA" id="ARBA00022737"/>
    </source>
</evidence>